<evidence type="ECO:0000313" key="2">
    <source>
        <dbReference type="Proteomes" id="UP001152798"/>
    </source>
</evidence>
<sequence length="69" mass="7837">MQAYKFIRFDEWEKHDYEDLWPRDVGSLLTYVACGSTDRLEGVTQPHVTTNHGLLGATTGNPLLQSRSL</sequence>
<dbReference type="EMBL" id="OV725078">
    <property type="protein sequence ID" value="CAH1392700.1"/>
    <property type="molecule type" value="Genomic_DNA"/>
</dbReference>
<dbReference type="Proteomes" id="UP001152798">
    <property type="component" value="Chromosome 2"/>
</dbReference>
<reference evidence="1" key="1">
    <citation type="submission" date="2022-01" db="EMBL/GenBank/DDBJ databases">
        <authorList>
            <person name="King R."/>
        </authorList>
    </citation>
    <scope>NUCLEOTIDE SEQUENCE</scope>
</reference>
<dbReference type="AlphaFoldDB" id="A0A9P0H3H9"/>
<proteinExistence type="predicted"/>
<organism evidence="1 2">
    <name type="scientific">Nezara viridula</name>
    <name type="common">Southern green stink bug</name>
    <name type="synonym">Cimex viridulus</name>
    <dbReference type="NCBI Taxonomy" id="85310"/>
    <lineage>
        <taxon>Eukaryota</taxon>
        <taxon>Metazoa</taxon>
        <taxon>Ecdysozoa</taxon>
        <taxon>Arthropoda</taxon>
        <taxon>Hexapoda</taxon>
        <taxon>Insecta</taxon>
        <taxon>Pterygota</taxon>
        <taxon>Neoptera</taxon>
        <taxon>Paraneoptera</taxon>
        <taxon>Hemiptera</taxon>
        <taxon>Heteroptera</taxon>
        <taxon>Panheteroptera</taxon>
        <taxon>Pentatomomorpha</taxon>
        <taxon>Pentatomoidea</taxon>
        <taxon>Pentatomidae</taxon>
        <taxon>Pentatominae</taxon>
        <taxon>Nezara</taxon>
    </lineage>
</organism>
<gene>
    <name evidence="1" type="ORF">NEZAVI_LOCUS3474</name>
</gene>
<evidence type="ECO:0000313" key="1">
    <source>
        <dbReference type="EMBL" id="CAH1392700.1"/>
    </source>
</evidence>
<keyword evidence="2" id="KW-1185">Reference proteome</keyword>
<accession>A0A9P0H3H9</accession>
<protein>
    <submittedName>
        <fullName evidence="1">Uncharacterized protein</fullName>
    </submittedName>
</protein>
<name>A0A9P0H3H9_NEZVI</name>